<dbReference type="Gene3D" id="3.30.470.20">
    <property type="entry name" value="ATP-grasp fold, B domain"/>
    <property type="match status" value="1"/>
</dbReference>
<accession>A0ABU2ZH31</accession>
<dbReference type="Gene3D" id="3.40.50.20">
    <property type="match status" value="1"/>
</dbReference>
<dbReference type="SUPFAM" id="SSF56059">
    <property type="entry name" value="Glutathione synthetase ATP-binding domain-like"/>
    <property type="match status" value="1"/>
</dbReference>
<dbReference type="RefSeq" id="WP_311340487.1">
    <property type="nucleotide sequence ID" value="NZ_JAVRHS010000004.1"/>
</dbReference>
<dbReference type="EMBL" id="JAVRHS010000004">
    <property type="protein sequence ID" value="MDT0575905.1"/>
    <property type="molecule type" value="Genomic_DNA"/>
</dbReference>
<sequence length="415" mass="46687">MIAITFVPARRTKLALEERRTVLISGGKMTKALQLARSFHAAGHRVILAETYKYRVTGHRFSNAVDQFVTVPEPQSPDYVAALREIVRSHGVDVYVPVCSPVSSHYDSLAIPALRDFCEIIHLAPDQIDRVDDKFRFAQAARKKGLAAPRSFRITDPAEVEQFDFSSETRPYILKSIAYDAVRRLDLTFLPRPTAAQTSAYARSLPISPSNPWIMQEFIAGDEYCTHGTVRDGRLTVHCACASSPFQINYAALDRPDIRNWVERFVADPPLTGQVSFDFIEADDDGQLYAIECNPRTHSAITLFGGETGLPAAYLGHRAERDGPLEPALGARATYWLYHEIWRLAQAAARGQGVLDRMRILLHGRDAVFDWRDPLPFLMLHHWHIPALLLTDLREGRGWLRIDFNIGKLVQDGGD</sequence>
<evidence type="ECO:0008006" key="3">
    <source>
        <dbReference type="Google" id="ProtNLM"/>
    </source>
</evidence>
<dbReference type="NCBIfam" id="NF005315">
    <property type="entry name" value="PRK06849.1"/>
    <property type="match status" value="1"/>
</dbReference>
<organism evidence="1 2">
    <name type="scientific">Croceicoccus esteveae</name>
    <dbReference type="NCBI Taxonomy" id="3075597"/>
    <lineage>
        <taxon>Bacteria</taxon>
        <taxon>Pseudomonadati</taxon>
        <taxon>Pseudomonadota</taxon>
        <taxon>Alphaproteobacteria</taxon>
        <taxon>Sphingomonadales</taxon>
        <taxon>Erythrobacteraceae</taxon>
        <taxon>Croceicoccus</taxon>
    </lineage>
</organism>
<reference evidence="1 2" key="1">
    <citation type="submission" date="2023-09" db="EMBL/GenBank/DDBJ databases">
        <authorList>
            <person name="Rey-Velasco X."/>
        </authorList>
    </citation>
    <scope>NUCLEOTIDE SEQUENCE [LARGE SCALE GENOMIC DNA]</scope>
    <source>
        <strain evidence="1 2">F390</strain>
    </source>
</reference>
<dbReference type="Proteomes" id="UP001259803">
    <property type="component" value="Unassembled WGS sequence"/>
</dbReference>
<keyword evidence="2" id="KW-1185">Reference proteome</keyword>
<proteinExistence type="predicted"/>
<name>A0ABU2ZH31_9SPHN</name>
<comment type="caution">
    <text evidence="1">The sequence shown here is derived from an EMBL/GenBank/DDBJ whole genome shotgun (WGS) entry which is preliminary data.</text>
</comment>
<evidence type="ECO:0000313" key="2">
    <source>
        <dbReference type="Proteomes" id="UP001259803"/>
    </source>
</evidence>
<gene>
    <name evidence="1" type="ORF">RM533_06875</name>
</gene>
<evidence type="ECO:0000313" key="1">
    <source>
        <dbReference type="EMBL" id="MDT0575905.1"/>
    </source>
</evidence>
<protein>
    <recommendedName>
        <fullName evidence="3">ATP-grasp domain-containing protein</fullName>
    </recommendedName>
</protein>